<evidence type="ECO:0000313" key="1">
    <source>
        <dbReference type="EMBL" id="VDK19881.1"/>
    </source>
</evidence>
<evidence type="ECO:0000313" key="2">
    <source>
        <dbReference type="Proteomes" id="UP000267096"/>
    </source>
</evidence>
<dbReference type="OrthoDB" id="242766at2759"/>
<reference evidence="1 2" key="2">
    <citation type="submission" date="2018-11" db="EMBL/GenBank/DDBJ databases">
        <authorList>
            <consortium name="Pathogen Informatics"/>
        </authorList>
    </citation>
    <scope>NUCLEOTIDE SEQUENCE [LARGE SCALE GENOMIC DNA]</scope>
</reference>
<protein>
    <submittedName>
        <fullName evidence="3">Required for meiotic nuclear division protein 1 homolog (inferred by orthology to a human protein)</fullName>
    </submittedName>
</protein>
<proteinExistence type="predicted"/>
<dbReference type="EMBL" id="UYRR01003100">
    <property type="protein sequence ID" value="VDK19881.1"/>
    <property type="molecule type" value="Genomic_DNA"/>
</dbReference>
<dbReference type="WBParaSite" id="ASIM_0000249101-mRNA-1">
    <property type="protein sequence ID" value="ASIM_0000249101-mRNA-1"/>
    <property type="gene ID" value="ASIM_0000249101"/>
</dbReference>
<evidence type="ECO:0000313" key="3">
    <source>
        <dbReference type="WBParaSite" id="ASIM_0000249101-mRNA-1"/>
    </source>
</evidence>
<gene>
    <name evidence="1" type="ORF">ASIM_LOCUS2352</name>
</gene>
<dbReference type="Proteomes" id="UP000267096">
    <property type="component" value="Unassembled WGS sequence"/>
</dbReference>
<name>A0A0M3J4L9_ANISI</name>
<dbReference type="AlphaFoldDB" id="A0A0M3J4L9"/>
<reference evidence="3" key="1">
    <citation type="submission" date="2017-02" db="UniProtKB">
        <authorList>
            <consortium name="WormBaseParasite"/>
        </authorList>
    </citation>
    <scope>IDENTIFICATION</scope>
</reference>
<sequence length="183" mass="20845">MWLSVILRPALFASHMRQFSQQALHNRLVSSIRYRQNCRPLIAAVQQIKTFHKSVSLSSLEATAPQEKQPNRQRISRKVLRKRRPLTAAYDDQPMSGPQIVAIAVAESFDLSALIKNAQLLQVYQATCVDEESDEGLHFVPKEEYLIDKDAVREFFVFTDGVVVFWGMESAEVCGSVNFARKF</sequence>
<accession>A0A0M3J4L9</accession>
<keyword evidence="2" id="KW-1185">Reference proteome</keyword>
<organism evidence="3">
    <name type="scientific">Anisakis simplex</name>
    <name type="common">Herring worm</name>
    <dbReference type="NCBI Taxonomy" id="6269"/>
    <lineage>
        <taxon>Eukaryota</taxon>
        <taxon>Metazoa</taxon>
        <taxon>Ecdysozoa</taxon>
        <taxon>Nematoda</taxon>
        <taxon>Chromadorea</taxon>
        <taxon>Rhabditida</taxon>
        <taxon>Spirurina</taxon>
        <taxon>Ascaridomorpha</taxon>
        <taxon>Ascaridoidea</taxon>
        <taxon>Anisakidae</taxon>
        <taxon>Anisakis</taxon>
        <taxon>Anisakis simplex complex</taxon>
    </lineage>
</organism>